<dbReference type="AlphaFoldDB" id="A0AAQ3K276"/>
<keyword evidence="2" id="KW-1185">Reference proteome</keyword>
<reference evidence="1 2" key="1">
    <citation type="submission" date="2023-10" db="EMBL/GenBank/DDBJ databases">
        <title>Chromosome-scale genome assembly provides insights into flower coloration mechanisms of Canna indica.</title>
        <authorList>
            <person name="Li C."/>
        </authorList>
    </citation>
    <scope>NUCLEOTIDE SEQUENCE [LARGE SCALE GENOMIC DNA]</scope>
    <source>
        <tissue evidence="1">Flower</tissue>
    </source>
</reference>
<dbReference type="Proteomes" id="UP001327560">
    <property type="component" value="Chromosome 3"/>
</dbReference>
<protein>
    <submittedName>
        <fullName evidence="1">Inositol oxygenase 2 isoform X2</fullName>
    </submittedName>
</protein>
<organism evidence="1 2">
    <name type="scientific">Canna indica</name>
    <name type="common">Indian-shot</name>
    <dbReference type="NCBI Taxonomy" id="4628"/>
    <lineage>
        <taxon>Eukaryota</taxon>
        <taxon>Viridiplantae</taxon>
        <taxon>Streptophyta</taxon>
        <taxon>Embryophyta</taxon>
        <taxon>Tracheophyta</taxon>
        <taxon>Spermatophyta</taxon>
        <taxon>Magnoliopsida</taxon>
        <taxon>Liliopsida</taxon>
        <taxon>Zingiberales</taxon>
        <taxon>Cannaceae</taxon>
        <taxon>Canna</taxon>
    </lineage>
</organism>
<accession>A0AAQ3K276</accession>
<dbReference type="SUPFAM" id="SSF109604">
    <property type="entry name" value="HD-domain/PDEase-like"/>
    <property type="match status" value="1"/>
</dbReference>
<dbReference type="EMBL" id="CP136892">
    <property type="protein sequence ID" value="WOL00573.1"/>
    <property type="molecule type" value="Genomic_DNA"/>
</dbReference>
<proteinExistence type="predicted"/>
<evidence type="ECO:0000313" key="2">
    <source>
        <dbReference type="Proteomes" id="UP001327560"/>
    </source>
</evidence>
<gene>
    <name evidence="1" type="ORF">Cni_G09286</name>
</gene>
<sequence length="127" mass="14550">MFFFLENNATRAVAMLLDNNATPVISEATKLVHLQNVKAVFDAAIRVVIQPPTKLEEQRNQKPIRYDCSILKDYPGEDWLHLTGLIHGDTFPVGCAFDKCNVHHKIDLLRTVPRYLDRRNSIYVAMI</sequence>
<name>A0AAQ3K276_9LILI</name>
<evidence type="ECO:0000313" key="1">
    <source>
        <dbReference type="EMBL" id="WOL00573.1"/>
    </source>
</evidence>